<dbReference type="GO" id="GO:0042742">
    <property type="term" value="P:defense response to bacterium"/>
    <property type="evidence" value="ECO:0007669"/>
    <property type="project" value="UniProtKB-KW"/>
</dbReference>
<proteinExistence type="predicted"/>
<dbReference type="InterPro" id="IPR023347">
    <property type="entry name" value="Lysozyme_dom_sf"/>
</dbReference>
<organism evidence="3 4">
    <name type="scientific">Labilithrix luteola</name>
    <dbReference type="NCBI Taxonomy" id="1391654"/>
    <lineage>
        <taxon>Bacteria</taxon>
        <taxon>Pseudomonadati</taxon>
        <taxon>Myxococcota</taxon>
        <taxon>Polyangia</taxon>
        <taxon>Polyangiales</taxon>
        <taxon>Labilitrichaceae</taxon>
        <taxon>Labilithrix</taxon>
    </lineage>
</organism>
<dbReference type="InterPro" id="IPR023346">
    <property type="entry name" value="Lysozyme-like_dom_sf"/>
</dbReference>
<name>A0A0K1QE68_9BACT</name>
<keyword evidence="1" id="KW-0929">Antimicrobial</keyword>
<reference evidence="3 4" key="1">
    <citation type="submission" date="2015-08" db="EMBL/GenBank/DDBJ databases">
        <authorList>
            <person name="Babu N.S."/>
            <person name="Beckwith C.J."/>
            <person name="Beseler K.G."/>
            <person name="Brison A."/>
            <person name="Carone J.V."/>
            <person name="Caskin T.P."/>
            <person name="Diamond M."/>
            <person name="Durham M.E."/>
            <person name="Foxe J.M."/>
            <person name="Go M."/>
            <person name="Henderson B.A."/>
            <person name="Jones I.B."/>
            <person name="McGettigan J.A."/>
            <person name="Micheletti S.J."/>
            <person name="Nasrallah M.E."/>
            <person name="Ortiz D."/>
            <person name="Piller C.R."/>
            <person name="Privatt S.R."/>
            <person name="Schneider S.L."/>
            <person name="Sharp S."/>
            <person name="Smith T.C."/>
            <person name="Stanton J.D."/>
            <person name="Ullery H.E."/>
            <person name="Wilson R.J."/>
            <person name="Serrano M.G."/>
            <person name="Buck G."/>
            <person name="Lee V."/>
            <person name="Wang Y."/>
            <person name="Carvalho R."/>
            <person name="Voegtly L."/>
            <person name="Shi R."/>
            <person name="Duckworth R."/>
            <person name="Johnson A."/>
            <person name="Loviza R."/>
            <person name="Walstead R."/>
            <person name="Shah Z."/>
            <person name="Kiflezghi M."/>
            <person name="Wade K."/>
            <person name="Ball S.L."/>
            <person name="Bradley K.W."/>
            <person name="Asai D.J."/>
            <person name="Bowman C.A."/>
            <person name="Russell D.A."/>
            <person name="Pope W.H."/>
            <person name="Jacobs-Sera D."/>
            <person name="Hendrix R.W."/>
            <person name="Hatfull G.F."/>
        </authorList>
    </citation>
    <scope>NUCLEOTIDE SEQUENCE [LARGE SCALE GENOMIC DNA]</scope>
    <source>
        <strain evidence="3 4">DSM 27648</strain>
    </source>
</reference>
<dbReference type="GO" id="GO:0031640">
    <property type="term" value="P:killing of cells of another organism"/>
    <property type="evidence" value="ECO:0007669"/>
    <property type="project" value="UniProtKB-KW"/>
</dbReference>
<dbReference type="RefSeq" id="WP_146654643.1">
    <property type="nucleotide sequence ID" value="NZ_CP012333.1"/>
</dbReference>
<gene>
    <name evidence="3" type="ORF">AKJ09_10625</name>
</gene>
<evidence type="ECO:0000256" key="1">
    <source>
        <dbReference type="ARBA" id="ARBA00022529"/>
    </source>
</evidence>
<dbReference type="EMBL" id="CP012333">
    <property type="protein sequence ID" value="AKV03962.1"/>
    <property type="molecule type" value="Genomic_DNA"/>
</dbReference>
<evidence type="ECO:0000313" key="3">
    <source>
        <dbReference type="EMBL" id="AKV03962.1"/>
    </source>
</evidence>
<dbReference type="GO" id="GO:0003796">
    <property type="term" value="F:lysozyme activity"/>
    <property type="evidence" value="ECO:0007669"/>
    <property type="project" value="InterPro"/>
</dbReference>
<dbReference type="SUPFAM" id="SSF53955">
    <property type="entry name" value="Lysozyme-like"/>
    <property type="match status" value="1"/>
</dbReference>
<keyword evidence="4" id="KW-1185">Reference proteome</keyword>
<evidence type="ECO:0000256" key="2">
    <source>
        <dbReference type="ARBA" id="ARBA00022638"/>
    </source>
</evidence>
<dbReference type="Gene3D" id="1.10.530.40">
    <property type="match status" value="1"/>
</dbReference>
<dbReference type="OrthoDB" id="5484194at2"/>
<protein>
    <submittedName>
        <fullName evidence="3">Uncharacterized protein</fullName>
    </submittedName>
</protein>
<dbReference type="STRING" id="1391654.AKJ09_10625"/>
<keyword evidence="2" id="KW-0081">Bacteriolytic enzyme</keyword>
<accession>A0A0K1QE68</accession>
<dbReference type="KEGG" id="llu:AKJ09_10625"/>
<sequence>MRESVRKNFVAFTKPLEGVLPFLYLDAKCLVTIAIGNLVDPIEYALELPLEHPDGRRATRDEIAVAWVKVKARKDLAWKGGMAYASVTSLRLSPTNVERVVFGKLDELDRRLSARFPAYVNWSADAQLGVLSLAWACGPAFHFPRFEAACRALDFDTAAAEGKIANEHGTIRTRNAANRTLFRNAAHVRRARLDPAVLYYPVDLQRERADEVTTEAGGPASSGPVA</sequence>
<dbReference type="AlphaFoldDB" id="A0A0K1QE68"/>
<dbReference type="Proteomes" id="UP000064967">
    <property type="component" value="Chromosome"/>
</dbReference>
<evidence type="ECO:0000313" key="4">
    <source>
        <dbReference type="Proteomes" id="UP000064967"/>
    </source>
</evidence>